<dbReference type="EMBL" id="MTYJ01000081">
    <property type="protein sequence ID" value="OQV15844.1"/>
    <property type="molecule type" value="Genomic_DNA"/>
</dbReference>
<keyword evidence="12 15" id="KW-0472">Membrane</keyword>
<proteinExistence type="inferred from homology"/>
<sequence length="763" mass="81952">MSRSSAPVKRKLSHDFAFGGPWGTLGIQISLPVFILGLVAWGKQFGSGDSHLSFSAVNFGWSALFLVLWFGFQAFIYLLPIGKVVEGLPLRNGKRLKYRCNALQGFLIALSVAAAGYFGLRLPLEWAFENIFSLAAAAILYTFVLSAHLYNRSFKVSGDELAEHGTSGYPVYDFFMGRELNPRVGKFDWKFFCELRPGLIGWVLLELSMLAWQYQKIGSVSVPLVFLIAFHAWYVADALWNEPAVLSTKDIIEEGFGFMLVFGDMAFLPFLYSSQTAYVATAQPEVSYLTIAVACALHVVGYIIFRQSNLQKNWFRNNPNDPRVKGFATVPTGVPGKNLLCGGWWSVVRHPNYLGDLLMGLGWTAICGFGSIYPLIYCVYFFVLLIHREIRDEKVCHDNAGSAICSHLGKSHSAVTFSAGSAICHHLGSLTPLSLSVPVAPSVIISEVSLRCHFQCRSAICHHLGSLTPLSLSVPVAPSVITRKSHSAVTFSAGSAICHHLGSLTPLSLSVPVAPSVIISEVSLRCHFQCRAGSAICHHLGSLTPLSLQCGSAICHHLGSLTPLSLSVPVAPSVIISKSPPPLSLSVPVAPSVIISEVSLRCHFQCRAGSAICHHLGSLTPLSLSVPVAPSVIISEVSLRCHFSAGSAICHISKSHSGLQCRAGSAICHHRKSHSAVTFSAGSAICHHSKSHSAVFSAGSAICISEVSLRCHFQCRAVAPSVITRKSHSAVTFSAGSAICPHLGTFTFSAVAPSVLITATTAF</sequence>
<dbReference type="GO" id="GO:0006695">
    <property type="term" value="P:cholesterol biosynthetic process"/>
    <property type="evidence" value="ECO:0007669"/>
    <property type="project" value="UniProtKB-UniPathway"/>
</dbReference>
<feature type="transmembrane region" description="Helical" evidence="15">
    <location>
        <begin position="217"/>
        <end position="236"/>
    </location>
</feature>
<keyword evidence="7" id="KW-0752">Steroid biosynthesis</keyword>
<evidence type="ECO:0000256" key="15">
    <source>
        <dbReference type="SAM" id="Phobius"/>
    </source>
</evidence>
<dbReference type="GO" id="GO:0050613">
    <property type="term" value="F:Delta14-sterol reductase activity"/>
    <property type="evidence" value="ECO:0007669"/>
    <property type="project" value="TreeGrafter"/>
</dbReference>
<feature type="transmembrane region" description="Helical" evidence="15">
    <location>
        <begin position="61"/>
        <end position="79"/>
    </location>
</feature>
<evidence type="ECO:0000256" key="8">
    <source>
        <dbReference type="ARBA" id="ARBA00022989"/>
    </source>
</evidence>
<protein>
    <submittedName>
        <fullName evidence="16">Lamin-B receptor</fullName>
    </submittedName>
</protein>
<dbReference type="InterPro" id="IPR001171">
    <property type="entry name" value="ERG24_DHCR-like"/>
</dbReference>
<evidence type="ECO:0000256" key="5">
    <source>
        <dbReference type="ARBA" id="ARBA00022692"/>
    </source>
</evidence>
<dbReference type="Gene3D" id="1.20.120.1630">
    <property type="match status" value="1"/>
</dbReference>
<feature type="transmembrane region" description="Helical" evidence="15">
    <location>
        <begin position="100"/>
        <end position="119"/>
    </location>
</feature>
<evidence type="ECO:0000256" key="2">
    <source>
        <dbReference type="ARBA" id="ARBA00004770"/>
    </source>
</evidence>
<organism evidence="16 17">
    <name type="scientific">Hypsibius exemplaris</name>
    <name type="common">Freshwater tardigrade</name>
    <dbReference type="NCBI Taxonomy" id="2072580"/>
    <lineage>
        <taxon>Eukaryota</taxon>
        <taxon>Metazoa</taxon>
        <taxon>Ecdysozoa</taxon>
        <taxon>Tardigrada</taxon>
        <taxon>Eutardigrada</taxon>
        <taxon>Parachela</taxon>
        <taxon>Hypsibioidea</taxon>
        <taxon>Hypsibiidae</taxon>
        <taxon>Hypsibius</taxon>
    </lineage>
</organism>
<keyword evidence="6" id="KW-0152">Cholesterol biosynthesis</keyword>
<keyword evidence="13" id="KW-1207">Sterol metabolism</keyword>
<feature type="transmembrane region" description="Helical" evidence="15">
    <location>
        <begin position="21"/>
        <end position="41"/>
    </location>
</feature>
<keyword evidence="5 15" id="KW-0812">Transmembrane</keyword>
<keyword evidence="16" id="KW-0675">Receptor</keyword>
<evidence type="ECO:0000256" key="12">
    <source>
        <dbReference type="ARBA" id="ARBA00023136"/>
    </source>
</evidence>
<dbReference type="PANTHER" id="PTHR21257">
    <property type="entry name" value="DELTA(14)-STEROL REDUCTASE"/>
    <property type="match status" value="1"/>
</dbReference>
<evidence type="ECO:0000256" key="7">
    <source>
        <dbReference type="ARBA" id="ARBA00022955"/>
    </source>
</evidence>
<comment type="subcellular location">
    <subcellularLocation>
        <location evidence="1">Membrane</location>
        <topology evidence="1">Multi-pass membrane protein</topology>
    </subcellularLocation>
</comment>
<comment type="caution">
    <text evidence="16">The sequence shown here is derived from an EMBL/GenBank/DDBJ whole genome shotgun (WGS) entry which is preliminary data.</text>
</comment>
<keyword evidence="10" id="KW-0756">Sterol biosynthesis</keyword>
<feature type="transmembrane region" description="Helical" evidence="15">
    <location>
        <begin position="131"/>
        <end position="150"/>
    </location>
</feature>
<comment type="similarity">
    <text evidence="3">Belongs to the ERG4/ERG24 family.</text>
</comment>
<evidence type="ECO:0000256" key="9">
    <source>
        <dbReference type="ARBA" id="ARBA00023002"/>
    </source>
</evidence>
<dbReference type="Pfam" id="PF01222">
    <property type="entry name" value="ERG4_ERG24"/>
    <property type="match status" value="1"/>
</dbReference>
<reference evidence="17" key="1">
    <citation type="submission" date="2017-01" db="EMBL/GenBank/DDBJ databases">
        <title>Comparative genomics of anhydrobiosis in the tardigrade Hypsibius dujardini.</title>
        <authorList>
            <person name="Yoshida Y."/>
            <person name="Koutsovoulos G."/>
            <person name="Laetsch D."/>
            <person name="Stevens L."/>
            <person name="Kumar S."/>
            <person name="Horikawa D."/>
            <person name="Ishino K."/>
            <person name="Komine S."/>
            <person name="Tomita M."/>
            <person name="Blaxter M."/>
            <person name="Arakawa K."/>
        </authorList>
    </citation>
    <scope>NUCLEOTIDE SEQUENCE [LARGE SCALE GENOMIC DNA]</scope>
    <source>
        <strain evidence="17">Z151</strain>
    </source>
</reference>
<evidence type="ECO:0000256" key="6">
    <source>
        <dbReference type="ARBA" id="ARBA00022778"/>
    </source>
</evidence>
<keyword evidence="11" id="KW-0443">Lipid metabolism</keyword>
<evidence type="ECO:0000256" key="11">
    <source>
        <dbReference type="ARBA" id="ARBA00023098"/>
    </source>
</evidence>
<dbReference type="OrthoDB" id="5326588at2759"/>
<keyword evidence="4" id="KW-0444">Lipid biosynthesis</keyword>
<dbReference type="PANTHER" id="PTHR21257:SF52">
    <property type="entry name" value="DELTA(14)-STEROL REDUCTASE TM7SF2"/>
    <property type="match status" value="1"/>
</dbReference>
<comment type="pathway">
    <text evidence="2">Steroid biosynthesis; cholesterol biosynthesis.</text>
</comment>
<evidence type="ECO:0000256" key="1">
    <source>
        <dbReference type="ARBA" id="ARBA00004141"/>
    </source>
</evidence>
<dbReference type="Proteomes" id="UP000192578">
    <property type="component" value="Unassembled WGS sequence"/>
</dbReference>
<evidence type="ECO:0000256" key="4">
    <source>
        <dbReference type="ARBA" id="ARBA00022516"/>
    </source>
</evidence>
<evidence type="ECO:0000256" key="10">
    <source>
        <dbReference type="ARBA" id="ARBA00023011"/>
    </source>
</evidence>
<keyword evidence="17" id="KW-1185">Reference proteome</keyword>
<evidence type="ECO:0000313" key="16">
    <source>
        <dbReference type="EMBL" id="OQV15844.1"/>
    </source>
</evidence>
<dbReference type="AlphaFoldDB" id="A0A1W0WKW1"/>
<feature type="transmembrane region" description="Helical" evidence="15">
    <location>
        <begin position="286"/>
        <end position="305"/>
    </location>
</feature>
<gene>
    <name evidence="16" type="ORF">BV898_09941</name>
</gene>
<dbReference type="InterPro" id="IPR018083">
    <property type="entry name" value="Sterol_reductase_CS"/>
</dbReference>
<evidence type="ECO:0000313" key="17">
    <source>
        <dbReference type="Proteomes" id="UP000192578"/>
    </source>
</evidence>
<dbReference type="PROSITE" id="PS01017">
    <property type="entry name" value="STEROL_REDUCT_1"/>
    <property type="match status" value="1"/>
</dbReference>
<keyword evidence="8 15" id="KW-1133">Transmembrane helix</keyword>
<dbReference type="UniPathway" id="UPA00063"/>
<feature type="transmembrane region" description="Helical" evidence="15">
    <location>
        <begin position="256"/>
        <end position="274"/>
    </location>
</feature>
<keyword evidence="14" id="KW-0753">Steroid metabolism</keyword>
<evidence type="ECO:0000256" key="3">
    <source>
        <dbReference type="ARBA" id="ARBA00005402"/>
    </source>
</evidence>
<dbReference type="GO" id="GO:0005637">
    <property type="term" value="C:nuclear inner membrane"/>
    <property type="evidence" value="ECO:0007669"/>
    <property type="project" value="TreeGrafter"/>
</dbReference>
<evidence type="ECO:0000256" key="14">
    <source>
        <dbReference type="ARBA" id="ARBA00023221"/>
    </source>
</evidence>
<feature type="transmembrane region" description="Helical" evidence="15">
    <location>
        <begin position="361"/>
        <end position="385"/>
    </location>
</feature>
<name>A0A1W0WKW1_HYPEX</name>
<dbReference type="GO" id="GO:0005789">
    <property type="term" value="C:endoplasmic reticulum membrane"/>
    <property type="evidence" value="ECO:0007669"/>
    <property type="project" value="TreeGrafter"/>
</dbReference>
<keyword evidence="6" id="KW-0153">Cholesterol metabolism</keyword>
<evidence type="ECO:0000256" key="13">
    <source>
        <dbReference type="ARBA" id="ARBA00023166"/>
    </source>
</evidence>
<accession>A0A1W0WKW1</accession>
<keyword evidence="9" id="KW-0560">Oxidoreductase</keyword>